<reference evidence="3 4" key="1">
    <citation type="submission" date="2019-01" db="EMBL/GenBank/DDBJ databases">
        <title>Sphingorhabdus lacus sp.nov., isolated from an oligotrophic freshwater lake.</title>
        <authorList>
            <person name="Park M."/>
        </authorList>
    </citation>
    <scope>NUCLEOTIDE SEQUENCE [LARGE SCALE GENOMIC DNA]</scope>
    <source>
        <strain evidence="3 4">IMCC26285</strain>
    </source>
</reference>
<gene>
    <name evidence="3" type="ORF">EUU23_01350</name>
</gene>
<dbReference type="RefSeq" id="WP_160352344.1">
    <property type="nucleotide sequence ID" value="NZ_SDWJ01000001.1"/>
</dbReference>
<proteinExistence type="predicted"/>
<dbReference type="PANTHER" id="PTHR43777:SF1">
    <property type="entry name" value="MOLYBDENUM COFACTOR CYTIDYLYLTRANSFERASE"/>
    <property type="match status" value="1"/>
</dbReference>
<dbReference type="PANTHER" id="PTHR43777">
    <property type="entry name" value="MOLYBDENUM COFACTOR CYTIDYLYLTRANSFERASE"/>
    <property type="match status" value="1"/>
</dbReference>
<dbReference type="GO" id="GO:0016779">
    <property type="term" value="F:nucleotidyltransferase activity"/>
    <property type="evidence" value="ECO:0007669"/>
    <property type="project" value="UniProtKB-ARBA"/>
</dbReference>
<dbReference type="AlphaFoldDB" id="A0A6I4LW98"/>
<dbReference type="OrthoDB" id="9779263at2"/>
<dbReference type="SUPFAM" id="SSF53448">
    <property type="entry name" value="Nucleotide-diphospho-sugar transferases"/>
    <property type="match status" value="1"/>
</dbReference>
<keyword evidence="1" id="KW-0460">Magnesium</keyword>
<evidence type="ECO:0000313" key="3">
    <source>
        <dbReference type="EMBL" id="MVZ96346.1"/>
    </source>
</evidence>
<keyword evidence="3" id="KW-0808">Transferase</keyword>
<evidence type="ECO:0000313" key="4">
    <source>
        <dbReference type="Proteomes" id="UP000471147"/>
    </source>
</evidence>
<evidence type="ECO:0000256" key="1">
    <source>
        <dbReference type="ARBA" id="ARBA00022842"/>
    </source>
</evidence>
<name>A0A6I4LW98_9SPHN</name>
<sequence>MTAFADIAIVVLAAGMSTRFGSDKLMVQLEGIPLGLHIGKTISPMGFGWRYVICGADSALSAHYAALGFTIIPNDRAEAGQAHSLHLAVQAVSATPASALMVTLADMPFVPATHIDRVARTGVLACSYNGNAVMPPALFPRDSWPDLRTTSGDRGAAALLKSALKIETASNMLRDIDTPADLPASK</sequence>
<comment type="caution">
    <text evidence="3">The sequence shown here is derived from an EMBL/GenBank/DDBJ whole genome shotgun (WGS) entry which is preliminary data.</text>
</comment>
<keyword evidence="4" id="KW-1185">Reference proteome</keyword>
<evidence type="ECO:0000259" key="2">
    <source>
        <dbReference type="Pfam" id="PF12804"/>
    </source>
</evidence>
<feature type="domain" description="MobA-like NTP transferase" evidence="2">
    <location>
        <begin position="10"/>
        <end position="162"/>
    </location>
</feature>
<protein>
    <submittedName>
        <fullName evidence="3">Nucleotidyltransferase family protein</fullName>
    </submittedName>
</protein>
<dbReference type="Gene3D" id="3.90.550.10">
    <property type="entry name" value="Spore Coat Polysaccharide Biosynthesis Protein SpsA, Chain A"/>
    <property type="match status" value="1"/>
</dbReference>
<organism evidence="3 4">
    <name type="scientific">Sphingorhabdus profundilacus</name>
    <dbReference type="NCBI Taxonomy" id="2509718"/>
    <lineage>
        <taxon>Bacteria</taxon>
        <taxon>Pseudomonadati</taxon>
        <taxon>Pseudomonadota</taxon>
        <taxon>Alphaproteobacteria</taxon>
        <taxon>Sphingomonadales</taxon>
        <taxon>Sphingomonadaceae</taxon>
        <taxon>Sphingorhabdus</taxon>
    </lineage>
</organism>
<dbReference type="Proteomes" id="UP000471147">
    <property type="component" value="Unassembled WGS sequence"/>
</dbReference>
<dbReference type="Pfam" id="PF12804">
    <property type="entry name" value="NTP_transf_3"/>
    <property type="match status" value="1"/>
</dbReference>
<accession>A0A6I4LW98</accession>
<dbReference type="CDD" id="cd04182">
    <property type="entry name" value="GT_2_like_f"/>
    <property type="match status" value="1"/>
</dbReference>
<dbReference type="EMBL" id="SDWJ01000001">
    <property type="protein sequence ID" value="MVZ96346.1"/>
    <property type="molecule type" value="Genomic_DNA"/>
</dbReference>
<dbReference type="InterPro" id="IPR029044">
    <property type="entry name" value="Nucleotide-diphossugar_trans"/>
</dbReference>
<dbReference type="InterPro" id="IPR025877">
    <property type="entry name" value="MobA-like_NTP_Trfase"/>
</dbReference>